<keyword evidence="4" id="KW-1185">Reference proteome</keyword>
<dbReference type="EMBL" id="CAJZBQ010000018">
    <property type="protein sequence ID" value="CAG9317718.1"/>
    <property type="molecule type" value="Genomic_DNA"/>
</dbReference>
<dbReference type="Pfam" id="PF01145">
    <property type="entry name" value="Band_7"/>
    <property type="match status" value="1"/>
</dbReference>
<keyword evidence="1" id="KW-0175">Coiled coil</keyword>
<feature type="domain" description="Band 7" evidence="2">
    <location>
        <begin position="44"/>
        <end position="205"/>
    </location>
</feature>
<sequence>MDRKTLIILGLIGAALLVTAILLAVSFDSVEYTEYGLDYSSISKSVGTSPYLGGIYLLGIGHSFIKFPRTVLTIDFSNDAKSDRPQIESRTSDGLEVLLEISFQYELISANLYDLYMNYELKYQYVIENIAIDTLTDQATKYTAYDFFMNRAKIGTEMQQALDAQLRNKTYTSVPFFQLRDVDLPDAFESAIQLSEVKKQDIQKANAEMNKIKVEIETKLLKANLNKSVTINLANGEAEAIKQNNEAEVNGFNATEMAAIYGYQALKESTNMTNPDLLNYLKASIVENYDGDKLVVSFKK</sequence>
<dbReference type="InterPro" id="IPR001107">
    <property type="entry name" value="Band_7"/>
</dbReference>
<gene>
    <name evidence="3" type="ORF">BSTOLATCC_MIC18960</name>
</gene>
<evidence type="ECO:0000313" key="3">
    <source>
        <dbReference type="EMBL" id="CAG9317718.1"/>
    </source>
</evidence>
<evidence type="ECO:0000256" key="1">
    <source>
        <dbReference type="SAM" id="Coils"/>
    </source>
</evidence>
<name>A0AAU9IVP5_9CILI</name>
<dbReference type="SUPFAM" id="SSF117892">
    <property type="entry name" value="Band 7/SPFH domain"/>
    <property type="match status" value="1"/>
</dbReference>
<protein>
    <recommendedName>
        <fullName evidence="2">Band 7 domain-containing protein</fullName>
    </recommendedName>
</protein>
<evidence type="ECO:0000259" key="2">
    <source>
        <dbReference type="Pfam" id="PF01145"/>
    </source>
</evidence>
<feature type="coiled-coil region" evidence="1">
    <location>
        <begin position="195"/>
        <end position="222"/>
    </location>
</feature>
<dbReference type="AlphaFoldDB" id="A0AAU9IVP5"/>
<dbReference type="InterPro" id="IPR036013">
    <property type="entry name" value="Band_7/SPFH_dom_sf"/>
</dbReference>
<evidence type="ECO:0000313" key="4">
    <source>
        <dbReference type="Proteomes" id="UP001162131"/>
    </source>
</evidence>
<reference evidence="3" key="1">
    <citation type="submission" date="2021-09" db="EMBL/GenBank/DDBJ databases">
        <authorList>
            <consortium name="AG Swart"/>
            <person name="Singh M."/>
            <person name="Singh A."/>
            <person name="Seah K."/>
            <person name="Emmerich C."/>
        </authorList>
    </citation>
    <scope>NUCLEOTIDE SEQUENCE</scope>
    <source>
        <strain evidence="3">ATCC30299</strain>
    </source>
</reference>
<proteinExistence type="predicted"/>
<dbReference type="Proteomes" id="UP001162131">
    <property type="component" value="Unassembled WGS sequence"/>
</dbReference>
<dbReference type="Gene3D" id="3.30.479.30">
    <property type="entry name" value="Band 7 domain"/>
    <property type="match status" value="1"/>
</dbReference>
<comment type="caution">
    <text evidence="3">The sequence shown here is derived from an EMBL/GenBank/DDBJ whole genome shotgun (WGS) entry which is preliminary data.</text>
</comment>
<organism evidence="3 4">
    <name type="scientific">Blepharisma stoltei</name>
    <dbReference type="NCBI Taxonomy" id="1481888"/>
    <lineage>
        <taxon>Eukaryota</taxon>
        <taxon>Sar</taxon>
        <taxon>Alveolata</taxon>
        <taxon>Ciliophora</taxon>
        <taxon>Postciliodesmatophora</taxon>
        <taxon>Heterotrichea</taxon>
        <taxon>Heterotrichida</taxon>
        <taxon>Blepharismidae</taxon>
        <taxon>Blepharisma</taxon>
    </lineage>
</organism>
<accession>A0AAU9IVP5</accession>